<dbReference type="KEGG" id="shj:SHELI_v1c01960"/>
<gene>
    <name evidence="1" type="ORF">SHELI_v1c01960</name>
</gene>
<dbReference type="EMBL" id="CP017015">
    <property type="protein sequence ID" value="AOG60151.1"/>
    <property type="molecule type" value="Genomic_DNA"/>
</dbReference>
<evidence type="ECO:0000313" key="2">
    <source>
        <dbReference type="Proteomes" id="UP000094378"/>
    </source>
</evidence>
<organism evidence="1 2">
    <name type="scientific">Spiroplasma helicoides</name>
    <dbReference type="NCBI Taxonomy" id="216938"/>
    <lineage>
        <taxon>Bacteria</taxon>
        <taxon>Bacillati</taxon>
        <taxon>Mycoplasmatota</taxon>
        <taxon>Mollicutes</taxon>
        <taxon>Entomoplasmatales</taxon>
        <taxon>Spiroplasmataceae</taxon>
        <taxon>Spiroplasma</taxon>
    </lineage>
</organism>
<reference evidence="1 2" key="1">
    <citation type="submission" date="2016-08" db="EMBL/GenBank/DDBJ databases">
        <title>Complete genome sequence of Spiroplasma helicoides TABS-2 (DSM 22551).</title>
        <authorList>
            <person name="Shen W.-Y."/>
            <person name="Lo W.-S."/>
            <person name="Lai Y.-C."/>
            <person name="Kuo C.-H."/>
        </authorList>
    </citation>
    <scope>NUCLEOTIDE SEQUENCE [LARGE SCALE GENOMIC DNA]</scope>
    <source>
        <strain evidence="1 2">TABS-2</strain>
    </source>
</reference>
<dbReference type="RefSeq" id="WP_069115927.1">
    <property type="nucleotide sequence ID" value="NZ_CP017015.1"/>
</dbReference>
<dbReference type="OrthoDB" id="389371at2"/>
<proteinExistence type="predicted"/>
<protein>
    <submittedName>
        <fullName evidence="1">Uncharacterized protein</fullName>
    </submittedName>
</protein>
<sequence>MKKFDIKDKVLITGGDDYRHLINKFADEEERFEKKVYGSMTEETRRTVLVYRKCFIKSTLSEVFKTFVKMAIDDLNPNIDINEIEEGCFGITSKKTNNIPFRVTTFEVDSEFEIKWYTKNNAFIRTVIFRETKNGTKMKYWDTTKGMETVFGLRANYDKALYLKNRKITFKIQTLKLKLELEQLNEQQIKKMNGSIDDLTKKLAKYQY</sequence>
<keyword evidence="2" id="KW-1185">Reference proteome</keyword>
<evidence type="ECO:0000313" key="1">
    <source>
        <dbReference type="EMBL" id="AOG60151.1"/>
    </source>
</evidence>
<dbReference type="Proteomes" id="UP000094378">
    <property type="component" value="Chromosome"/>
</dbReference>
<name>A0A1B3SJQ3_9MOLU</name>
<dbReference type="AlphaFoldDB" id="A0A1B3SJQ3"/>
<dbReference type="STRING" id="216938.SHELI_v1c01960"/>
<accession>A0A1B3SJQ3</accession>